<evidence type="ECO:0000259" key="9">
    <source>
        <dbReference type="PROSITE" id="PS51192"/>
    </source>
</evidence>
<keyword evidence="3" id="KW-0378">Hydrolase</keyword>
<organism evidence="11 12">
    <name type="scientific">Lancefieldella rimae</name>
    <dbReference type="NCBI Taxonomy" id="1383"/>
    <lineage>
        <taxon>Bacteria</taxon>
        <taxon>Bacillati</taxon>
        <taxon>Actinomycetota</taxon>
        <taxon>Coriobacteriia</taxon>
        <taxon>Coriobacteriales</taxon>
        <taxon>Atopobiaceae</taxon>
        <taxon>Lancefieldella</taxon>
    </lineage>
</organism>
<evidence type="ECO:0000256" key="1">
    <source>
        <dbReference type="ARBA" id="ARBA00022741"/>
    </source>
</evidence>
<dbReference type="SMART" id="SM00490">
    <property type="entry name" value="HELICc"/>
    <property type="match status" value="2"/>
</dbReference>
<evidence type="ECO:0000256" key="5">
    <source>
        <dbReference type="ARBA" id="ARBA00022840"/>
    </source>
</evidence>
<protein>
    <recommendedName>
        <fullName evidence="8">Probable DNA 3'-5' helicase RecG</fullName>
    </recommendedName>
</protein>
<sequence>MESRPSIGEAADRIQKTCSLGDEVGCLRYVTENRAEALGRLGISRVSDLLVHIPHRYLDFSSETSIAYTTIGTDVTIRAKVEKITVKHPRPRMSIVEVEAVDATGVMTAVFFRQPWVAQQLHEGDEVAFSGTMTFAYGFHQMKAPFFEVITTESEKMKSHAKILPVHPATEGISPAWMRRIISAALADQGDVLDWLPARLVASRGFMTLARALREVHFPSSMAAAERARRRLAYDELLCLQMALLARRTFECEGDTPFAHTIDGSKKRALLAALPFELTEEQRTAAHDILHDMAAPEIMNRLLLGDVGTGKTVVAALALAAVADSGTQAAMMAPTSVLAKQYAEKIGPLLTAADIPWALVTGSTPAAERTAIENRLATGAISVIFGTSALLSEGINFRQLTLIVIDEQHRFGVNQRSALRKKGSGVDLLAMTATPIPRTLALSIYGDIALSRIAHRPLAGAGLKTELLQSNNLDLAYGAVRDAVAAGQQAYVVCPLIDETDEGTNLDDVPPNVQTQTKLHSALATYQALQRGVFSDLRLGILTGRMSSAEKDEVMEKFRSGDLDVLVSTTVIEVGIDVPNATVMLIYNADRFGLATLHQLRGRVGRGSLPGKVFLNSDAKRGTSARRRLAALEATADGFKLAELDLKLRREGETLGYRQSGNATLKIADLYGDADIIETAYKDARSLYRRDPELKEPQHRTMALEAQNRFSAYFEELGRI</sequence>
<dbReference type="RefSeq" id="WP_003148661.1">
    <property type="nucleotide sequence ID" value="NZ_JQCP01000001.1"/>
</dbReference>
<feature type="domain" description="Helicase ATP-binding" evidence="9">
    <location>
        <begin position="292"/>
        <end position="453"/>
    </location>
</feature>
<dbReference type="InterPro" id="IPR012340">
    <property type="entry name" value="NA-bd_OB-fold"/>
</dbReference>
<reference evidence="11 12" key="1">
    <citation type="journal article" date="2015" name="Genome Announc.">
        <title>Expanding the biotechnology potential of lactobacilli through comparative genomics of 213 strains and associated genera.</title>
        <authorList>
            <person name="Sun Z."/>
            <person name="Harris H.M."/>
            <person name="McCann A."/>
            <person name="Guo C."/>
            <person name="Argimon S."/>
            <person name="Zhang W."/>
            <person name="Yang X."/>
            <person name="Jeffery I.B."/>
            <person name="Cooney J.C."/>
            <person name="Kagawa T.F."/>
            <person name="Liu W."/>
            <person name="Song Y."/>
            <person name="Salvetti E."/>
            <person name="Wrobel A."/>
            <person name="Rasinkangas P."/>
            <person name="Parkhill J."/>
            <person name="Rea M.C."/>
            <person name="O'Sullivan O."/>
            <person name="Ritari J."/>
            <person name="Douillard F.P."/>
            <person name="Paul Ross R."/>
            <person name="Yang R."/>
            <person name="Briner A.E."/>
            <person name="Felis G.E."/>
            <person name="de Vos W.M."/>
            <person name="Barrangou R."/>
            <person name="Klaenhammer T.R."/>
            <person name="Caufield P.W."/>
            <person name="Cui Y."/>
            <person name="Zhang H."/>
            <person name="O'Toole P.W."/>
        </authorList>
    </citation>
    <scope>NUCLEOTIDE SEQUENCE [LARGE SCALE GENOMIC DNA]</scope>
    <source>
        <strain evidence="11 12">DSM 7090</strain>
    </source>
</reference>
<keyword evidence="12" id="KW-1185">Reference proteome</keyword>
<dbReference type="SMART" id="SM00487">
    <property type="entry name" value="DEXDc"/>
    <property type="match status" value="1"/>
</dbReference>
<keyword evidence="6" id="KW-0238">DNA-binding</keyword>
<feature type="domain" description="Helicase C-terminal" evidence="10">
    <location>
        <begin position="486"/>
        <end position="647"/>
    </location>
</feature>
<dbReference type="InterPro" id="IPR011545">
    <property type="entry name" value="DEAD/DEAH_box_helicase_dom"/>
</dbReference>
<dbReference type="InterPro" id="IPR045562">
    <property type="entry name" value="RecG_dom3_C"/>
</dbReference>
<accession>A0ABR5Q5N2</accession>
<evidence type="ECO:0000313" key="11">
    <source>
        <dbReference type="EMBL" id="KRO03318.1"/>
    </source>
</evidence>
<dbReference type="GO" id="GO:0004386">
    <property type="term" value="F:helicase activity"/>
    <property type="evidence" value="ECO:0007669"/>
    <property type="project" value="UniProtKB-KW"/>
</dbReference>
<dbReference type="EMBL" id="JQCP01000001">
    <property type="protein sequence ID" value="KRO03318.1"/>
    <property type="molecule type" value="Genomic_DNA"/>
</dbReference>
<dbReference type="Gene3D" id="3.40.50.300">
    <property type="entry name" value="P-loop containing nucleotide triphosphate hydrolases"/>
    <property type="match status" value="2"/>
</dbReference>
<dbReference type="SUPFAM" id="SSF52540">
    <property type="entry name" value="P-loop containing nucleoside triphosphate hydrolases"/>
    <property type="match status" value="2"/>
</dbReference>
<dbReference type="Proteomes" id="UP000051927">
    <property type="component" value="Unassembled WGS sequence"/>
</dbReference>
<name>A0ABR5Q5N2_9ACTN</name>
<evidence type="ECO:0000256" key="6">
    <source>
        <dbReference type="ARBA" id="ARBA00023125"/>
    </source>
</evidence>
<dbReference type="InterPro" id="IPR001650">
    <property type="entry name" value="Helicase_C-like"/>
</dbReference>
<keyword evidence="7" id="KW-0234">DNA repair</keyword>
<comment type="caution">
    <text evidence="11">The sequence shown here is derived from an EMBL/GenBank/DDBJ whole genome shotgun (WGS) entry which is preliminary data.</text>
</comment>
<dbReference type="PROSITE" id="PS51194">
    <property type="entry name" value="HELICASE_CTER"/>
    <property type="match status" value="1"/>
</dbReference>
<keyword evidence="5" id="KW-0067">ATP-binding</keyword>
<dbReference type="Pfam" id="PF19833">
    <property type="entry name" value="RecG_dom3_C"/>
    <property type="match status" value="1"/>
</dbReference>
<keyword evidence="1" id="KW-0547">Nucleotide-binding</keyword>
<dbReference type="PANTHER" id="PTHR47964">
    <property type="entry name" value="ATP-DEPENDENT DNA HELICASE HOMOLOG RECG, CHLOROPLASTIC"/>
    <property type="match status" value="1"/>
</dbReference>
<evidence type="ECO:0000256" key="3">
    <source>
        <dbReference type="ARBA" id="ARBA00022801"/>
    </source>
</evidence>
<dbReference type="InterPro" id="IPR014001">
    <property type="entry name" value="Helicase_ATP-bd"/>
</dbReference>
<proteinExistence type="predicted"/>
<dbReference type="InterPro" id="IPR027417">
    <property type="entry name" value="P-loop_NTPase"/>
</dbReference>
<dbReference type="GeneID" id="84903843"/>
<dbReference type="NCBIfam" id="NF008168">
    <property type="entry name" value="PRK10917.2-2"/>
    <property type="match status" value="1"/>
</dbReference>
<dbReference type="SUPFAM" id="SSF50249">
    <property type="entry name" value="Nucleic acid-binding proteins"/>
    <property type="match status" value="1"/>
</dbReference>
<evidence type="ECO:0000313" key="12">
    <source>
        <dbReference type="Proteomes" id="UP000051927"/>
    </source>
</evidence>
<dbReference type="PROSITE" id="PS51192">
    <property type="entry name" value="HELICASE_ATP_BIND_1"/>
    <property type="match status" value="1"/>
</dbReference>
<dbReference type="Pfam" id="PF00270">
    <property type="entry name" value="DEAD"/>
    <property type="match status" value="1"/>
</dbReference>
<evidence type="ECO:0000256" key="8">
    <source>
        <dbReference type="ARBA" id="ARBA00049819"/>
    </source>
</evidence>
<evidence type="ECO:0000259" key="10">
    <source>
        <dbReference type="PROSITE" id="PS51194"/>
    </source>
</evidence>
<evidence type="ECO:0000256" key="4">
    <source>
        <dbReference type="ARBA" id="ARBA00022806"/>
    </source>
</evidence>
<dbReference type="PANTHER" id="PTHR47964:SF1">
    <property type="entry name" value="ATP-DEPENDENT DNA HELICASE HOMOLOG RECG, CHLOROPLASTIC"/>
    <property type="match status" value="1"/>
</dbReference>
<gene>
    <name evidence="11" type="ORF">IV60_GL000501</name>
</gene>
<dbReference type="Pfam" id="PF00271">
    <property type="entry name" value="Helicase_C"/>
    <property type="match status" value="1"/>
</dbReference>
<evidence type="ECO:0000256" key="7">
    <source>
        <dbReference type="ARBA" id="ARBA00023204"/>
    </source>
</evidence>
<evidence type="ECO:0000256" key="2">
    <source>
        <dbReference type="ARBA" id="ARBA00022763"/>
    </source>
</evidence>
<keyword evidence="2" id="KW-0227">DNA damage</keyword>
<dbReference type="InterPro" id="IPR033454">
    <property type="entry name" value="RecG_wedge"/>
</dbReference>
<keyword evidence="4 11" id="KW-0347">Helicase</keyword>
<dbReference type="CDD" id="cd04488">
    <property type="entry name" value="RecG_wedge_OBF"/>
    <property type="match status" value="1"/>
</dbReference>
<dbReference type="Pfam" id="PF17191">
    <property type="entry name" value="RecG_wedge"/>
    <property type="match status" value="1"/>
</dbReference>
<dbReference type="InterPro" id="IPR047112">
    <property type="entry name" value="RecG/Mfd"/>
</dbReference>
<dbReference type="Gene3D" id="2.40.50.140">
    <property type="entry name" value="Nucleic acid-binding proteins"/>
    <property type="match status" value="1"/>
</dbReference>